<name>A0A1A2EW15_MYCIT</name>
<protein>
    <submittedName>
        <fullName evidence="1">Uncharacterized protein</fullName>
    </submittedName>
</protein>
<dbReference type="Proteomes" id="UP000595205">
    <property type="component" value="Chromosome"/>
</dbReference>
<dbReference type="AlphaFoldDB" id="A0A1A2EW15"/>
<dbReference type="RefSeq" id="WP_014381223.1">
    <property type="nucleotide sequence ID" value="NZ_AP024241.1"/>
</dbReference>
<accession>A0A1A2EW15</accession>
<dbReference type="OMA" id="WYGSAIT"/>
<sequence length="262" mass="29362">MTAPHNAGIDELIDFAAQQKSPEADRRLFLALRGVELFFPRTTVEHEGKRLNATPLLRLPDGTNAMMLYTSEDHPDLPNTFAGGAFEDALAAALDMPDLDWVIVCNRTSQWVGINKQQITEVLDVLRSRETHVNKLSDLPPDNENVVENLITRALHTPPEKLSPSIGSVLRGREIFIELAKEQSEDGQPIMKTFAVQHMPRVIRAYTTRTRPGIRYGGMKWEALKDMLRTTTELDGVQIVNNADDWVIFDRESLTASGTDDS</sequence>
<dbReference type="GeneID" id="77300014"/>
<gene>
    <name evidence="1" type="ORF">MINTM018_46060</name>
</gene>
<evidence type="ECO:0000313" key="2">
    <source>
        <dbReference type="Proteomes" id="UP000595205"/>
    </source>
</evidence>
<evidence type="ECO:0000313" key="1">
    <source>
        <dbReference type="EMBL" id="BCP01837.1"/>
    </source>
</evidence>
<dbReference type="OrthoDB" id="4637897at2"/>
<dbReference type="EMBL" id="AP024255">
    <property type="protein sequence ID" value="BCP01837.1"/>
    <property type="molecule type" value="Genomic_DNA"/>
</dbReference>
<reference evidence="1 2" key="1">
    <citation type="submission" date="2020-12" db="EMBL/GenBank/DDBJ databases">
        <title>Genome sequence of clinical Mycobacterium intracellulare strains.</title>
        <authorList>
            <person name="Tateishi Y."/>
            <person name="Matsumoto S."/>
            <person name="Fukushima Y."/>
            <person name="Nakajima C."/>
            <person name="Suzuki Y."/>
        </authorList>
    </citation>
    <scope>NUCLEOTIDE SEQUENCE [LARGE SCALE GENOMIC DNA]</scope>
    <source>
        <strain evidence="1 2">M018</strain>
    </source>
</reference>
<proteinExistence type="predicted"/>
<organism evidence="1 2">
    <name type="scientific">Mycobacterium intracellulare</name>
    <dbReference type="NCBI Taxonomy" id="1767"/>
    <lineage>
        <taxon>Bacteria</taxon>
        <taxon>Bacillati</taxon>
        <taxon>Actinomycetota</taxon>
        <taxon>Actinomycetes</taxon>
        <taxon>Mycobacteriales</taxon>
        <taxon>Mycobacteriaceae</taxon>
        <taxon>Mycobacterium</taxon>
        <taxon>Mycobacterium avium complex (MAC)</taxon>
    </lineage>
</organism>